<name>J3MT34_ORYBR</name>
<dbReference type="AlphaFoldDB" id="J3MT34"/>
<proteinExistence type="predicted"/>
<protein>
    <submittedName>
        <fullName evidence="1">Uncharacterized protein</fullName>
    </submittedName>
</protein>
<accession>J3MT34</accession>
<dbReference type="Proteomes" id="UP000006038">
    <property type="component" value="Chromosome 8"/>
</dbReference>
<sequence>MELNPSNFFCIVNDYARKQDVFPQTAVNFRLYHEFQVSHVYSINMISMRKTL</sequence>
<reference evidence="1" key="2">
    <citation type="submission" date="2013-04" db="UniProtKB">
        <authorList>
            <consortium name="EnsemblPlants"/>
        </authorList>
    </citation>
    <scope>IDENTIFICATION</scope>
</reference>
<dbReference type="HOGENOM" id="CLU_3090472_0_0_1"/>
<dbReference type="EnsemblPlants" id="OB08G22640.1">
    <property type="protein sequence ID" value="OB08G22640.1"/>
    <property type="gene ID" value="OB08G22640"/>
</dbReference>
<evidence type="ECO:0000313" key="1">
    <source>
        <dbReference type="EnsemblPlants" id="OB08G22640.1"/>
    </source>
</evidence>
<reference evidence="1" key="1">
    <citation type="journal article" date="2013" name="Nat. Commun.">
        <title>Whole-genome sequencing of Oryza brachyantha reveals mechanisms underlying Oryza genome evolution.</title>
        <authorList>
            <person name="Chen J."/>
            <person name="Huang Q."/>
            <person name="Gao D."/>
            <person name="Wang J."/>
            <person name="Lang Y."/>
            <person name="Liu T."/>
            <person name="Li B."/>
            <person name="Bai Z."/>
            <person name="Luis Goicoechea J."/>
            <person name="Liang C."/>
            <person name="Chen C."/>
            <person name="Zhang W."/>
            <person name="Sun S."/>
            <person name="Liao Y."/>
            <person name="Zhang X."/>
            <person name="Yang L."/>
            <person name="Song C."/>
            <person name="Wang M."/>
            <person name="Shi J."/>
            <person name="Liu G."/>
            <person name="Liu J."/>
            <person name="Zhou H."/>
            <person name="Zhou W."/>
            <person name="Yu Q."/>
            <person name="An N."/>
            <person name="Chen Y."/>
            <person name="Cai Q."/>
            <person name="Wang B."/>
            <person name="Liu B."/>
            <person name="Min J."/>
            <person name="Huang Y."/>
            <person name="Wu H."/>
            <person name="Li Z."/>
            <person name="Zhang Y."/>
            <person name="Yin Y."/>
            <person name="Song W."/>
            <person name="Jiang J."/>
            <person name="Jackson S.A."/>
            <person name="Wing R.A."/>
            <person name="Wang J."/>
            <person name="Chen M."/>
        </authorList>
    </citation>
    <scope>NUCLEOTIDE SEQUENCE [LARGE SCALE GENOMIC DNA]</scope>
    <source>
        <strain evidence="1">cv. IRGC 101232</strain>
    </source>
</reference>
<keyword evidence="2" id="KW-1185">Reference proteome</keyword>
<organism evidence="1">
    <name type="scientific">Oryza brachyantha</name>
    <name type="common">malo sina</name>
    <dbReference type="NCBI Taxonomy" id="4533"/>
    <lineage>
        <taxon>Eukaryota</taxon>
        <taxon>Viridiplantae</taxon>
        <taxon>Streptophyta</taxon>
        <taxon>Embryophyta</taxon>
        <taxon>Tracheophyta</taxon>
        <taxon>Spermatophyta</taxon>
        <taxon>Magnoliopsida</taxon>
        <taxon>Liliopsida</taxon>
        <taxon>Poales</taxon>
        <taxon>Poaceae</taxon>
        <taxon>BOP clade</taxon>
        <taxon>Oryzoideae</taxon>
        <taxon>Oryzeae</taxon>
        <taxon>Oryzinae</taxon>
        <taxon>Oryza</taxon>
    </lineage>
</organism>
<dbReference type="Gramene" id="OB08G22640.1">
    <property type="protein sequence ID" value="OB08G22640.1"/>
    <property type="gene ID" value="OB08G22640"/>
</dbReference>
<evidence type="ECO:0000313" key="2">
    <source>
        <dbReference type="Proteomes" id="UP000006038"/>
    </source>
</evidence>